<feature type="transmembrane region" description="Helical" evidence="1">
    <location>
        <begin position="117"/>
        <end position="136"/>
    </location>
</feature>
<keyword evidence="3" id="KW-1185">Reference proteome</keyword>
<feature type="transmembrane region" description="Helical" evidence="1">
    <location>
        <begin position="43"/>
        <end position="68"/>
    </location>
</feature>
<dbReference type="Proteomes" id="UP000288947">
    <property type="component" value="Chromosome"/>
</dbReference>
<evidence type="ECO:0000256" key="1">
    <source>
        <dbReference type="SAM" id="Phobius"/>
    </source>
</evidence>
<feature type="transmembrane region" description="Helical" evidence="1">
    <location>
        <begin position="20"/>
        <end position="37"/>
    </location>
</feature>
<evidence type="ECO:0000313" key="2">
    <source>
        <dbReference type="EMBL" id="QAV33388.1"/>
    </source>
</evidence>
<dbReference type="EMBL" id="CP026721">
    <property type="protein sequence ID" value="QAV33388.1"/>
    <property type="molecule type" value="Genomic_DNA"/>
</dbReference>
<feature type="transmembrane region" description="Helical" evidence="1">
    <location>
        <begin position="156"/>
        <end position="176"/>
    </location>
</feature>
<protein>
    <submittedName>
        <fullName evidence="2">Uncharacterized protein</fullName>
    </submittedName>
</protein>
<evidence type="ECO:0000313" key="3">
    <source>
        <dbReference type="Proteomes" id="UP000288947"/>
    </source>
</evidence>
<gene>
    <name evidence="2" type="ORF">CBS1_06420</name>
</gene>
<dbReference type="RefSeq" id="WP_090221748.1">
    <property type="nucleotide sequence ID" value="NZ_CP026721.1"/>
</dbReference>
<keyword evidence="1" id="KW-0812">Transmembrane</keyword>
<accession>A0ABX5QT98</accession>
<organism evidence="2 3">
    <name type="scientific">Fervidobacterium changbaicum</name>
    <dbReference type="NCBI Taxonomy" id="310769"/>
    <lineage>
        <taxon>Bacteria</taxon>
        <taxon>Thermotogati</taxon>
        <taxon>Thermotogota</taxon>
        <taxon>Thermotogae</taxon>
        <taxon>Thermotogales</taxon>
        <taxon>Fervidobacteriaceae</taxon>
        <taxon>Fervidobacterium</taxon>
    </lineage>
</organism>
<feature type="transmembrane region" description="Helical" evidence="1">
    <location>
        <begin position="75"/>
        <end position="97"/>
    </location>
</feature>
<keyword evidence="1" id="KW-1133">Transmembrane helix</keyword>
<keyword evidence="1" id="KW-0472">Membrane</keyword>
<reference evidence="2 3" key="1">
    <citation type="submission" date="2018-01" db="EMBL/GenBank/DDBJ databases">
        <title>The whole genome sequencing and assembly of Fervidobacterium changbaicum CBS-1 strain.</title>
        <authorList>
            <person name="Kim J.-Y."/>
            <person name="Park M.-K."/>
            <person name="Yi H."/>
            <person name="Bahn Y.-S."/>
            <person name="Kim J.F."/>
            <person name="Lee D.-W."/>
        </authorList>
    </citation>
    <scope>NUCLEOTIDE SEQUENCE [LARGE SCALE GENOMIC DNA]</scope>
    <source>
        <strain evidence="2 3">CBS-1</strain>
    </source>
</reference>
<proteinExistence type="predicted"/>
<sequence length="194" mass="22741">MADRFNKIESSRTNRSKKVAFLGIFLGFLFVFLYIGSLTPSKWTFLIVASYLLYGPYLIFDSFFMGLLEVFGLNVLAYLFIPRIGYVTTFAFMSFYIPIRYLLERHEKVLSWVGKYVYFNCAFFIWLFVQGVVLDIDILSQTAQAIQKVVIIDEKLVMYGIVIFANVFFAGYEILFEKVVLEMKKWIEKFLDVK</sequence>
<name>A0ABX5QT98_9BACT</name>